<keyword evidence="1" id="KW-1133">Transmembrane helix</keyword>
<dbReference type="OrthoDB" id="2332199at2759"/>
<keyword evidence="3" id="KW-1185">Reference proteome</keyword>
<evidence type="ECO:0000256" key="1">
    <source>
        <dbReference type="SAM" id="Phobius"/>
    </source>
</evidence>
<gene>
    <name evidence="2" type="ORF">K505DRAFT_314216</name>
</gene>
<evidence type="ECO:0000313" key="3">
    <source>
        <dbReference type="Proteomes" id="UP000799757"/>
    </source>
</evidence>
<organism evidence="2 3">
    <name type="scientific">Melanomma pulvis-pyrius CBS 109.77</name>
    <dbReference type="NCBI Taxonomy" id="1314802"/>
    <lineage>
        <taxon>Eukaryota</taxon>
        <taxon>Fungi</taxon>
        <taxon>Dikarya</taxon>
        <taxon>Ascomycota</taxon>
        <taxon>Pezizomycotina</taxon>
        <taxon>Dothideomycetes</taxon>
        <taxon>Pleosporomycetidae</taxon>
        <taxon>Pleosporales</taxon>
        <taxon>Melanommataceae</taxon>
        <taxon>Melanomma</taxon>
    </lineage>
</organism>
<accession>A0A6A6WY20</accession>
<keyword evidence="1" id="KW-0812">Transmembrane</keyword>
<sequence length="235" mass="25799">MGNAQSTIRVLAPLSFLYDFAAQQYGMFSSPNMLDIHNKNLAAFSPQPYFIAGFFAPQQVLQLVWLWKLWKTDGNAQERETMENFGWVYVLGNLCIGTWMFFWNANDLATSNLFVTINTVAQLGYIATMLPPLDTRSTPNFLTHVVAKTFAGIGVLDLLHNTSAAYYRGVPPSALVQIATGVGFAAAGSMSDWIFGGCLVYDLVALSMGQHGEWARLLGGYAAMTAGIVGLKNWF</sequence>
<dbReference type="Proteomes" id="UP000799757">
    <property type="component" value="Unassembled WGS sequence"/>
</dbReference>
<name>A0A6A6WY20_9PLEO</name>
<dbReference type="EMBL" id="MU002185">
    <property type="protein sequence ID" value="KAF2788804.1"/>
    <property type="molecule type" value="Genomic_DNA"/>
</dbReference>
<keyword evidence="1" id="KW-0472">Membrane</keyword>
<dbReference type="AlphaFoldDB" id="A0A6A6WY20"/>
<feature type="transmembrane region" description="Helical" evidence="1">
    <location>
        <begin position="87"/>
        <end position="105"/>
    </location>
</feature>
<evidence type="ECO:0000313" key="2">
    <source>
        <dbReference type="EMBL" id="KAF2788804.1"/>
    </source>
</evidence>
<reference evidence="2" key="1">
    <citation type="journal article" date="2020" name="Stud. Mycol.">
        <title>101 Dothideomycetes genomes: a test case for predicting lifestyles and emergence of pathogens.</title>
        <authorList>
            <person name="Haridas S."/>
            <person name="Albert R."/>
            <person name="Binder M."/>
            <person name="Bloem J."/>
            <person name="Labutti K."/>
            <person name="Salamov A."/>
            <person name="Andreopoulos B."/>
            <person name="Baker S."/>
            <person name="Barry K."/>
            <person name="Bills G."/>
            <person name="Bluhm B."/>
            <person name="Cannon C."/>
            <person name="Castanera R."/>
            <person name="Culley D."/>
            <person name="Daum C."/>
            <person name="Ezra D."/>
            <person name="Gonzalez J."/>
            <person name="Henrissat B."/>
            <person name="Kuo A."/>
            <person name="Liang C."/>
            <person name="Lipzen A."/>
            <person name="Lutzoni F."/>
            <person name="Magnuson J."/>
            <person name="Mondo S."/>
            <person name="Nolan M."/>
            <person name="Ohm R."/>
            <person name="Pangilinan J."/>
            <person name="Park H.-J."/>
            <person name="Ramirez L."/>
            <person name="Alfaro M."/>
            <person name="Sun H."/>
            <person name="Tritt A."/>
            <person name="Yoshinaga Y."/>
            <person name="Zwiers L.-H."/>
            <person name="Turgeon B."/>
            <person name="Goodwin S."/>
            <person name="Spatafora J."/>
            <person name="Crous P."/>
            <person name="Grigoriev I."/>
        </authorList>
    </citation>
    <scope>NUCLEOTIDE SEQUENCE</scope>
    <source>
        <strain evidence="2">CBS 109.77</strain>
    </source>
</reference>
<proteinExistence type="predicted"/>
<protein>
    <submittedName>
        <fullName evidence="2">Uncharacterized protein</fullName>
    </submittedName>
</protein>